<dbReference type="OrthoDB" id="5432555at2"/>
<dbReference type="Pfam" id="PF03960">
    <property type="entry name" value="ArsC"/>
    <property type="match status" value="1"/>
</dbReference>
<keyword evidence="4" id="KW-1185">Reference proteome</keyword>
<reference evidence="3 4" key="1">
    <citation type="submission" date="2018-05" db="EMBL/GenBank/DDBJ databases">
        <title>Genomic Encyclopedia of Type Strains, Phase IV (KMG-IV): sequencing the most valuable type-strain genomes for metagenomic binning, comparative biology and taxonomic classification.</title>
        <authorList>
            <person name="Goeker M."/>
        </authorList>
    </citation>
    <scope>NUCLEOTIDE SEQUENCE [LARGE SCALE GENOMIC DNA]</scope>
    <source>
        <strain evidence="3 4">DSM 29661</strain>
    </source>
</reference>
<dbReference type="RefSeq" id="WP_110390433.1">
    <property type="nucleotide sequence ID" value="NZ_JAKLKZ010000008.1"/>
</dbReference>
<proteinExistence type="inferred from homology"/>
<accession>A0A318KNC3</accession>
<evidence type="ECO:0000313" key="4">
    <source>
        <dbReference type="Proteomes" id="UP000247555"/>
    </source>
</evidence>
<dbReference type="PROSITE" id="PS51353">
    <property type="entry name" value="ARSC"/>
    <property type="match status" value="1"/>
</dbReference>
<gene>
    <name evidence="3" type="ORF">DFR34_106160</name>
</gene>
<dbReference type="PANTHER" id="PTHR30041:SF8">
    <property type="entry name" value="PROTEIN YFFB"/>
    <property type="match status" value="1"/>
</dbReference>
<dbReference type="PANTHER" id="PTHR30041">
    <property type="entry name" value="ARSENATE REDUCTASE"/>
    <property type="match status" value="1"/>
</dbReference>
<evidence type="ECO:0000256" key="1">
    <source>
        <dbReference type="ARBA" id="ARBA00007198"/>
    </source>
</evidence>
<dbReference type="SUPFAM" id="SSF52833">
    <property type="entry name" value="Thioredoxin-like"/>
    <property type="match status" value="1"/>
</dbReference>
<evidence type="ECO:0000313" key="3">
    <source>
        <dbReference type="EMBL" id="PXX79524.1"/>
    </source>
</evidence>
<dbReference type="InterPro" id="IPR006660">
    <property type="entry name" value="Arsenate_reductase-like"/>
</dbReference>
<comment type="caution">
    <text evidence="3">The sequence shown here is derived from an EMBL/GenBank/DDBJ whole genome shotgun (WGS) entry which is preliminary data.</text>
</comment>
<dbReference type="InterPro" id="IPR006503">
    <property type="entry name" value="Nase-assoc"/>
</dbReference>
<protein>
    <submittedName>
        <fullName evidence="3">Nitrogenase-associated protein</fullName>
    </submittedName>
</protein>
<organism evidence="3 4">
    <name type="scientific">Rivihabitans pingtungensis</name>
    <dbReference type="NCBI Taxonomy" id="1054498"/>
    <lineage>
        <taxon>Bacteria</taxon>
        <taxon>Pseudomonadati</taxon>
        <taxon>Pseudomonadota</taxon>
        <taxon>Betaproteobacteria</taxon>
        <taxon>Neisseriales</taxon>
        <taxon>Aquaspirillaceae</taxon>
        <taxon>Rivihabitans</taxon>
    </lineage>
</organism>
<dbReference type="InterPro" id="IPR036249">
    <property type="entry name" value="Thioredoxin-like_sf"/>
</dbReference>
<dbReference type="Gene3D" id="3.40.30.10">
    <property type="entry name" value="Glutaredoxin"/>
    <property type="match status" value="1"/>
</dbReference>
<dbReference type="Proteomes" id="UP000247555">
    <property type="component" value="Unassembled WGS sequence"/>
</dbReference>
<comment type="similarity">
    <text evidence="1 2">Belongs to the ArsC family.</text>
</comment>
<dbReference type="NCBIfam" id="TIGR01616">
    <property type="entry name" value="nitro_assoc"/>
    <property type="match status" value="1"/>
</dbReference>
<dbReference type="AlphaFoldDB" id="A0A318KNC3"/>
<sequence length="155" mass="16771">MATLTFYEKPGCQGNARQKALLRAAGHQLNVRNLLTEPWTPERLRQFFGALPVTQWFNRNAPAVKSGEVNPDALDADAALALMVKRAILIRRPLLEMGDERWVGFDVAALDARIGLNGVNLPPGDLEACSHHGAEAAAHAAACHAEGHAHEHCSP</sequence>
<dbReference type="EMBL" id="QJKI01000006">
    <property type="protein sequence ID" value="PXX79524.1"/>
    <property type="molecule type" value="Genomic_DNA"/>
</dbReference>
<evidence type="ECO:0000256" key="2">
    <source>
        <dbReference type="PROSITE-ProRule" id="PRU01282"/>
    </source>
</evidence>
<name>A0A318KNC3_9NEIS</name>